<protein>
    <submittedName>
        <fullName evidence="1">Uncharacterized protein</fullName>
    </submittedName>
</protein>
<dbReference type="EMBL" id="JABSTQ010011199">
    <property type="protein sequence ID" value="KAG0414140.1"/>
    <property type="molecule type" value="Genomic_DNA"/>
</dbReference>
<dbReference type="Proteomes" id="UP000805193">
    <property type="component" value="Unassembled WGS sequence"/>
</dbReference>
<sequence length="277" mass="31353">MSQPEAELHVDVASPITVEGLDLLHRSLLKSSTEDQQFLDLGCGKGDVTRETLLPRCLPVGTIVAVDVSKDKIETAKKNFAHPKICYDVLDALADDVSTFVKKYGQFDRVYAIFLFNWVKDQEKGFKNVFELLKPGGECLFMFYASSFHLQFRKKLARAERWKKYAVICEKTTPPTLELLGKEARISYMTGVLKRANLTPSLIDVIQERCTHYTSKDVLIQELLAVNPITTAITEAEKPHFREEVIRQANKLWAEQEAGGYPLDYDVYVIRASKASS</sequence>
<reference evidence="1 2" key="1">
    <citation type="journal article" date="2020" name="Cell">
        <title>Large-Scale Comparative Analyses of Tick Genomes Elucidate Their Genetic Diversity and Vector Capacities.</title>
        <authorList>
            <consortium name="Tick Genome and Microbiome Consortium (TIGMIC)"/>
            <person name="Jia N."/>
            <person name="Wang J."/>
            <person name="Shi W."/>
            <person name="Du L."/>
            <person name="Sun Y."/>
            <person name="Zhan W."/>
            <person name="Jiang J.F."/>
            <person name="Wang Q."/>
            <person name="Zhang B."/>
            <person name="Ji P."/>
            <person name="Bell-Sakyi L."/>
            <person name="Cui X.M."/>
            <person name="Yuan T.T."/>
            <person name="Jiang B.G."/>
            <person name="Yang W.F."/>
            <person name="Lam T.T."/>
            <person name="Chang Q.C."/>
            <person name="Ding S.J."/>
            <person name="Wang X.J."/>
            <person name="Zhu J.G."/>
            <person name="Ruan X.D."/>
            <person name="Zhao L."/>
            <person name="Wei J.T."/>
            <person name="Ye R.Z."/>
            <person name="Que T.C."/>
            <person name="Du C.H."/>
            <person name="Zhou Y.H."/>
            <person name="Cheng J.X."/>
            <person name="Dai P.F."/>
            <person name="Guo W.B."/>
            <person name="Han X.H."/>
            <person name="Huang E.J."/>
            <person name="Li L.F."/>
            <person name="Wei W."/>
            <person name="Gao Y.C."/>
            <person name="Liu J.Z."/>
            <person name="Shao H.Z."/>
            <person name="Wang X."/>
            <person name="Wang C.C."/>
            <person name="Yang T.C."/>
            <person name="Huo Q.B."/>
            <person name="Li W."/>
            <person name="Chen H.Y."/>
            <person name="Chen S.E."/>
            <person name="Zhou L.G."/>
            <person name="Ni X.B."/>
            <person name="Tian J.H."/>
            <person name="Sheng Y."/>
            <person name="Liu T."/>
            <person name="Pan Y.S."/>
            <person name="Xia L.Y."/>
            <person name="Li J."/>
            <person name="Zhao F."/>
            <person name="Cao W.C."/>
        </authorList>
    </citation>
    <scope>NUCLEOTIDE SEQUENCE [LARGE SCALE GENOMIC DNA]</scope>
    <source>
        <strain evidence="1">Iper-2018</strain>
    </source>
</reference>
<evidence type="ECO:0000313" key="2">
    <source>
        <dbReference type="Proteomes" id="UP000805193"/>
    </source>
</evidence>
<gene>
    <name evidence="1" type="ORF">HPB47_008711</name>
</gene>
<keyword evidence="2" id="KW-1185">Reference proteome</keyword>
<name>A0AC60P429_IXOPE</name>
<evidence type="ECO:0000313" key="1">
    <source>
        <dbReference type="EMBL" id="KAG0414140.1"/>
    </source>
</evidence>
<comment type="caution">
    <text evidence="1">The sequence shown here is derived from an EMBL/GenBank/DDBJ whole genome shotgun (WGS) entry which is preliminary data.</text>
</comment>
<accession>A0AC60P429</accession>
<organism evidence="1 2">
    <name type="scientific">Ixodes persulcatus</name>
    <name type="common">Taiga tick</name>
    <dbReference type="NCBI Taxonomy" id="34615"/>
    <lineage>
        <taxon>Eukaryota</taxon>
        <taxon>Metazoa</taxon>
        <taxon>Ecdysozoa</taxon>
        <taxon>Arthropoda</taxon>
        <taxon>Chelicerata</taxon>
        <taxon>Arachnida</taxon>
        <taxon>Acari</taxon>
        <taxon>Parasitiformes</taxon>
        <taxon>Ixodida</taxon>
        <taxon>Ixodoidea</taxon>
        <taxon>Ixodidae</taxon>
        <taxon>Ixodinae</taxon>
        <taxon>Ixodes</taxon>
    </lineage>
</organism>
<proteinExistence type="predicted"/>